<dbReference type="PANTHER" id="PTHR42847">
    <property type="entry name" value="ALKANESULFONATE MONOOXYGENASE"/>
    <property type="match status" value="1"/>
</dbReference>
<comment type="caution">
    <text evidence="6">The sequence shown here is derived from an EMBL/GenBank/DDBJ whole genome shotgun (WGS) entry which is preliminary data.</text>
</comment>
<keyword evidence="2" id="KW-0288">FMN</keyword>
<organism evidence="6 7">
    <name type="scientific">Aeribacillus pallidus</name>
    <dbReference type="NCBI Taxonomy" id="33936"/>
    <lineage>
        <taxon>Bacteria</taxon>
        <taxon>Bacillati</taxon>
        <taxon>Bacillota</taxon>
        <taxon>Bacilli</taxon>
        <taxon>Bacillales</taxon>
        <taxon>Bacillaceae</taxon>
        <taxon>Aeribacillus</taxon>
    </lineage>
</organism>
<dbReference type="InterPro" id="IPR050172">
    <property type="entry name" value="SsuD_RutA_monooxygenase"/>
</dbReference>
<protein>
    <submittedName>
        <fullName evidence="6">Dimethyl sulfone monooxygenase SfnG</fullName>
    </submittedName>
</protein>
<dbReference type="AlphaFoldDB" id="A0A165X1Z5"/>
<dbReference type="Proteomes" id="UP000076476">
    <property type="component" value="Unassembled WGS sequence"/>
</dbReference>
<accession>A0A165X1Z5</accession>
<dbReference type="Gene3D" id="3.20.20.30">
    <property type="entry name" value="Luciferase-like domain"/>
    <property type="match status" value="1"/>
</dbReference>
<name>A0A165X1Z5_9BACI</name>
<sequence>MKFSIWGANLSGGFLRSKIEQSTDGSIENNRQLVQVADQLRVDSILFPVRYVGNIGGNHSANSGQLDPLSVVAALAAETSSIHFIAAVLPAFIHPATLAKIGATIDIISNGRFHINLVSGWFKEEQEMFGLEWIKHEERYRRSTEYLEVLKGLWTSDNFSYEGKYYHIKNATLTPKPIQKPYPAIYQGGNSKESQEMAGRLSDYYFMNGAPIEELEEQIKSVSEIAAKYGRQVKFAVNAFVIARETTSEALKEYQMIIDHADDAAITLLKKRRETKGMWKNATTISDFIANNEGFRTGLIGSYEEVARKIIDLESIGIDKILLTFRNPLQELPEFYENVIPQLNYKAVELQ</sequence>
<dbReference type="RefSeq" id="WP_063388878.1">
    <property type="nucleotide sequence ID" value="NZ_LWBR01000048.1"/>
</dbReference>
<evidence type="ECO:0000256" key="4">
    <source>
        <dbReference type="ARBA" id="ARBA00023033"/>
    </source>
</evidence>
<dbReference type="InterPro" id="IPR036661">
    <property type="entry name" value="Luciferase-like_sf"/>
</dbReference>
<dbReference type="InterPro" id="IPR011251">
    <property type="entry name" value="Luciferase-like_dom"/>
</dbReference>
<evidence type="ECO:0000256" key="3">
    <source>
        <dbReference type="ARBA" id="ARBA00023002"/>
    </source>
</evidence>
<dbReference type="GO" id="GO:0008726">
    <property type="term" value="F:alkanesulfonate monooxygenase activity"/>
    <property type="evidence" value="ECO:0007669"/>
    <property type="project" value="TreeGrafter"/>
</dbReference>
<feature type="domain" description="Luciferase-like" evidence="5">
    <location>
        <begin position="20"/>
        <end position="319"/>
    </location>
</feature>
<keyword evidence="7" id="KW-1185">Reference proteome</keyword>
<keyword evidence="4 6" id="KW-0503">Monooxygenase</keyword>
<dbReference type="PANTHER" id="PTHR42847:SF4">
    <property type="entry name" value="ALKANESULFONATE MONOOXYGENASE-RELATED"/>
    <property type="match status" value="1"/>
</dbReference>
<reference evidence="6 7" key="1">
    <citation type="submission" date="2016-04" db="EMBL/GenBank/DDBJ databases">
        <title>Draft genome sequence of Aeribacillus pallidus 8m3 from petroleum reservoir.</title>
        <authorList>
            <person name="Poltaraus A.B."/>
            <person name="Nazina T.N."/>
            <person name="Tourova T.P."/>
            <person name="Malakho S.M."/>
            <person name="Korshunova A.V."/>
            <person name="Sokolova D.S."/>
        </authorList>
    </citation>
    <scope>NUCLEOTIDE SEQUENCE [LARGE SCALE GENOMIC DNA]</scope>
    <source>
        <strain evidence="6 7">8m3</strain>
    </source>
</reference>
<evidence type="ECO:0000313" key="6">
    <source>
        <dbReference type="EMBL" id="KZN95533.1"/>
    </source>
</evidence>
<dbReference type="OrthoDB" id="9814695at2"/>
<dbReference type="Pfam" id="PF00296">
    <property type="entry name" value="Bac_luciferase"/>
    <property type="match status" value="1"/>
</dbReference>
<dbReference type="GO" id="GO:0046306">
    <property type="term" value="P:alkanesulfonate catabolic process"/>
    <property type="evidence" value="ECO:0007669"/>
    <property type="project" value="TreeGrafter"/>
</dbReference>
<dbReference type="STRING" id="33936.AZI98_13920"/>
<evidence type="ECO:0000256" key="2">
    <source>
        <dbReference type="ARBA" id="ARBA00022643"/>
    </source>
</evidence>
<keyword evidence="3" id="KW-0560">Oxidoreductase</keyword>
<dbReference type="EMBL" id="LWBR01000048">
    <property type="protein sequence ID" value="KZN95533.1"/>
    <property type="molecule type" value="Genomic_DNA"/>
</dbReference>
<evidence type="ECO:0000313" key="7">
    <source>
        <dbReference type="Proteomes" id="UP000076476"/>
    </source>
</evidence>
<proteinExistence type="predicted"/>
<gene>
    <name evidence="6" type="ORF">AZI98_13920</name>
</gene>
<evidence type="ECO:0000259" key="5">
    <source>
        <dbReference type="Pfam" id="PF00296"/>
    </source>
</evidence>
<keyword evidence="1" id="KW-0285">Flavoprotein</keyword>
<dbReference type="SUPFAM" id="SSF51679">
    <property type="entry name" value="Bacterial luciferase-like"/>
    <property type="match status" value="1"/>
</dbReference>
<dbReference type="CDD" id="cd01094">
    <property type="entry name" value="Alkanesulfonate_monoxygenase"/>
    <property type="match status" value="1"/>
</dbReference>
<evidence type="ECO:0000256" key="1">
    <source>
        <dbReference type="ARBA" id="ARBA00022630"/>
    </source>
</evidence>